<evidence type="ECO:0008006" key="3">
    <source>
        <dbReference type="Google" id="ProtNLM"/>
    </source>
</evidence>
<dbReference type="PROSITE" id="PS51257">
    <property type="entry name" value="PROKAR_LIPOPROTEIN"/>
    <property type="match status" value="1"/>
</dbReference>
<dbReference type="EMBL" id="JAGGLB010000020">
    <property type="protein sequence ID" value="MBP1993624.1"/>
    <property type="molecule type" value="Genomic_DNA"/>
</dbReference>
<evidence type="ECO:0000313" key="2">
    <source>
        <dbReference type="Proteomes" id="UP001519287"/>
    </source>
</evidence>
<dbReference type="InterPro" id="IPR011050">
    <property type="entry name" value="Pectin_lyase_fold/virulence"/>
</dbReference>
<protein>
    <recommendedName>
        <fullName evidence="3">Right-handed parallel beta-helix repeat-containing protein</fullName>
    </recommendedName>
</protein>
<sequence>MWTIKKTCSLLLAIFLLMLLTSCVNKELRSQPKENVAEYTGEEVKISLDDIKYGGPQFVGKLFTEGLGRLPQAEEYTHYISNIEKKGCTVETLAKMAEQFFGENKFAEAKLSSQEAAMAVYRAILNRDPRLDEVDDFMKRIDKKESVSSIAKSLTGHSDFAALMPDIVTGPYYWGINNKEFSPAGSIMTTTDLQTLLDGPDKIIELPRGTLVLVEQTINVPAGKTLRTAGEPNHYASKARLLRVANLDTPTVTIEQDGTLSHVWVDGNRTAFVNDKDGLQYGINVLTRGDNVNVVSNRINDGTAATNLVGADLMKNAYFARNLITCYATSHYSGNRGGWADAITHASTDSVIEENEVVDATDVGIILFRFASDNNDVPQTTIIRNNTVVNLGNPAFIGYAVDSWHSQKRVLDFEGSAFMNNALWTSMRAYVHTAFSFAPLASTGKIGDTGKGGSMINNYTPEGLYALTAAGIAVDGMKDVTMRGNNLNLFIGPWGGDEQLGLAPRLISINGKTSSGNVQGPYEDVPMWTEKASFYSVTKGPQESAVLLKKAIIRDTFTQ</sequence>
<reference evidence="1 2" key="1">
    <citation type="submission" date="2021-03" db="EMBL/GenBank/DDBJ databases">
        <title>Genomic Encyclopedia of Type Strains, Phase IV (KMG-IV): sequencing the most valuable type-strain genomes for metagenomic binning, comparative biology and taxonomic classification.</title>
        <authorList>
            <person name="Goeker M."/>
        </authorList>
    </citation>
    <scope>NUCLEOTIDE SEQUENCE [LARGE SCALE GENOMIC DNA]</scope>
    <source>
        <strain evidence="1 2">DSM 26048</strain>
    </source>
</reference>
<proteinExistence type="predicted"/>
<evidence type="ECO:0000313" key="1">
    <source>
        <dbReference type="EMBL" id="MBP1993624.1"/>
    </source>
</evidence>
<accession>A0ABS4J1B8</accession>
<dbReference type="SUPFAM" id="SSF51126">
    <property type="entry name" value="Pectin lyase-like"/>
    <property type="match status" value="1"/>
</dbReference>
<organism evidence="1 2">
    <name type="scientific">Paenibacillus eucommiae</name>
    <dbReference type="NCBI Taxonomy" id="1355755"/>
    <lineage>
        <taxon>Bacteria</taxon>
        <taxon>Bacillati</taxon>
        <taxon>Bacillota</taxon>
        <taxon>Bacilli</taxon>
        <taxon>Bacillales</taxon>
        <taxon>Paenibacillaceae</taxon>
        <taxon>Paenibacillus</taxon>
    </lineage>
</organism>
<gene>
    <name evidence="1" type="ORF">J2Z66_005250</name>
</gene>
<dbReference type="Proteomes" id="UP001519287">
    <property type="component" value="Unassembled WGS sequence"/>
</dbReference>
<keyword evidence="2" id="KW-1185">Reference proteome</keyword>
<dbReference type="RefSeq" id="WP_209975509.1">
    <property type="nucleotide sequence ID" value="NZ_JAGGLB010000020.1"/>
</dbReference>
<comment type="caution">
    <text evidence="1">The sequence shown here is derived from an EMBL/GenBank/DDBJ whole genome shotgun (WGS) entry which is preliminary data.</text>
</comment>
<name>A0ABS4J1B8_9BACL</name>